<dbReference type="SMART" id="SM00148">
    <property type="entry name" value="PLCXc"/>
    <property type="match status" value="1"/>
</dbReference>
<sequence length="447" mass="49423">MVNLLWTTTCLLLSCSTAVTASALPDPLADADDRSPRPKARIPPPLSVGDYALQKVLSDAEDIFGYYDYPPDPKKKSRINMSRCEWMSNLPDDAPLHQLNIPGAHASATWSYTNTTTHHSILPTSHIQCQTSSLIDSLNAGIRFFDLTFGINPLTGKSLLLYHNAALLSYHATLESVLFGFYTWLSAHPSEALFLSLQYFHPHQISSALNINPPHQSKIDQLIYNLITSRPAKRYIHQSKTLPLSLGSCRGKIILLRRFDLPHITTNSHLPGIHLSPLHYPPFTSSQSPFTLTYGSRYNKHHQHQTLHISDWHDLSSSSSPLRSPESHISAKLTVVASHLSQAAKGHGPEAVKSDNELWITFASGQNILNKPVPITPELLALGSEDTTTTKAGVNKGVCKILRQLKNKRLGIVVVDFWEGEHGDLIGAILGDWGNNGRYGGREGEYC</sequence>
<dbReference type="InterPro" id="IPR000909">
    <property type="entry name" value="PLipase_C_PInositol-sp_X_dom"/>
</dbReference>
<keyword evidence="2" id="KW-0732">Signal</keyword>
<proteinExistence type="predicted"/>
<protein>
    <submittedName>
        <fullName evidence="4">PLC-like phosphodiesterase</fullName>
    </submittedName>
</protein>
<feature type="signal peptide" evidence="2">
    <location>
        <begin position="1"/>
        <end position="23"/>
    </location>
</feature>
<dbReference type="Proteomes" id="UP001303160">
    <property type="component" value="Unassembled WGS sequence"/>
</dbReference>
<evidence type="ECO:0000259" key="3">
    <source>
        <dbReference type="SMART" id="SM00148"/>
    </source>
</evidence>
<evidence type="ECO:0000256" key="2">
    <source>
        <dbReference type="SAM" id="SignalP"/>
    </source>
</evidence>
<organism evidence="4 5">
    <name type="scientific">Triangularia verruculosa</name>
    <dbReference type="NCBI Taxonomy" id="2587418"/>
    <lineage>
        <taxon>Eukaryota</taxon>
        <taxon>Fungi</taxon>
        <taxon>Dikarya</taxon>
        <taxon>Ascomycota</taxon>
        <taxon>Pezizomycotina</taxon>
        <taxon>Sordariomycetes</taxon>
        <taxon>Sordariomycetidae</taxon>
        <taxon>Sordariales</taxon>
        <taxon>Podosporaceae</taxon>
        <taxon>Triangularia</taxon>
    </lineage>
</organism>
<dbReference type="InterPro" id="IPR017946">
    <property type="entry name" value="PLC-like_Pdiesterase_TIM-brl"/>
</dbReference>
<evidence type="ECO:0000256" key="1">
    <source>
        <dbReference type="SAM" id="MobiDB-lite"/>
    </source>
</evidence>
<reference evidence="4" key="2">
    <citation type="submission" date="2023-05" db="EMBL/GenBank/DDBJ databases">
        <authorList>
            <consortium name="Lawrence Berkeley National Laboratory"/>
            <person name="Steindorff A."/>
            <person name="Hensen N."/>
            <person name="Bonometti L."/>
            <person name="Westerberg I."/>
            <person name="Brannstrom I.O."/>
            <person name="Guillou S."/>
            <person name="Cros-Aarteil S."/>
            <person name="Calhoun S."/>
            <person name="Haridas S."/>
            <person name="Kuo A."/>
            <person name="Mondo S."/>
            <person name="Pangilinan J."/>
            <person name="Riley R."/>
            <person name="Labutti K."/>
            <person name="Andreopoulos B."/>
            <person name="Lipzen A."/>
            <person name="Chen C."/>
            <person name="Yanf M."/>
            <person name="Daum C."/>
            <person name="Ng V."/>
            <person name="Clum A."/>
            <person name="Ohm R."/>
            <person name="Martin F."/>
            <person name="Silar P."/>
            <person name="Natvig D."/>
            <person name="Lalanne C."/>
            <person name="Gautier V."/>
            <person name="Ament-Velasquez S.L."/>
            <person name="Kruys A."/>
            <person name="Hutchinson M.I."/>
            <person name="Powell A.J."/>
            <person name="Barry K."/>
            <person name="Miller A.N."/>
            <person name="Grigoriev I.V."/>
            <person name="Debuchy R."/>
            <person name="Gladieux P."/>
            <person name="Thoren M.H."/>
            <person name="Johannesson H."/>
        </authorList>
    </citation>
    <scope>NUCLEOTIDE SEQUENCE</scope>
    <source>
        <strain evidence="4">CBS 315.58</strain>
    </source>
</reference>
<dbReference type="SUPFAM" id="SSF51695">
    <property type="entry name" value="PLC-like phosphodiesterases"/>
    <property type="match status" value="1"/>
</dbReference>
<dbReference type="InterPro" id="IPR051057">
    <property type="entry name" value="PI-PLC_domain"/>
</dbReference>
<dbReference type="EMBL" id="MU863882">
    <property type="protein sequence ID" value="KAK4204399.1"/>
    <property type="molecule type" value="Genomic_DNA"/>
</dbReference>
<feature type="domain" description="Phosphatidylinositol-specific phospholipase C X" evidence="3">
    <location>
        <begin position="92"/>
        <end position="258"/>
    </location>
</feature>
<dbReference type="PANTHER" id="PTHR13593:SF116">
    <property type="entry name" value="PLC-LIKE PHOSPHODIESTERASE"/>
    <property type="match status" value="1"/>
</dbReference>
<dbReference type="GO" id="GO:0008081">
    <property type="term" value="F:phosphoric diester hydrolase activity"/>
    <property type="evidence" value="ECO:0007669"/>
    <property type="project" value="InterPro"/>
</dbReference>
<gene>
    <name evidence="4" type="ORF">QBC40DRAFT_164613</name>
</gene>
<evidence type="ECO:0000313" key="4">
    <source>
        <dbReference type="EMBL" id="KAK4204399.1"/>
    </source>
</evidence>
<comment type="caution">
    <text evidence="4">The sequence shown here is derived from an EMBL/GenBank/DDBJ whole genome shotgun (WGS) entry which is preliminary data.</text>
</comment>
<reference evidence="4" key="1">
    <citation type="journal article" date="2023" name="Mol. Phylogenet. Evol.">
        <title>Genome-scale phylogeny and comparative genomics of the fungal order Sordariales.</title>
        <authorList>
            <person name="Hensen N."/>
            <person name="Bonometti L."/>
            <person name="Westerberg I."/>
            <person name="Brannstrom I.O."/>
            <person name="Guillou S."/>
            <person name="Cros-Aarteil S."/>
            <person name="Calhoun S."/>
            <person name="Haridas S."/>
            <person name="Kuo A."/>
            <person name="Mondo S."/>
            <person name="Pangilinan J."/>
            <person name="Riley R."/>
            <person name="LaButti K."/>
            <person name="Andreopoulos B."/>
            <person name="Lipzen A."/>
            <person name="Chen C."/>
            <person name="Yan M."/>
            <person name="Daum C."/>
            <person name="Ng V."/>
            <person name="Clum A."/>
            <person name="Steindorff A."/>
            <person name="Ohm R.A."/>
            <person name="Martin F."/>
            <person name="Silar P."/>
            <person name="Natvig D.O."/>
            <person name="Lalanne C."/>
            <person name="Gautier V."/>
            <person name="Ament-Velasquez S.L."/>
            <person name="Kruys A."/>
            <person name="Hutchinson M.I."/>
            <person name="Powell A.J."/>
            <person name="Barry K."/>
            <person name="Miller A.N."/>
            <person name="Grigoriev I.V."/>
            <person name="Debuchy R."/>
            <person name="Gladieux P."/>
            <person name="Hiltunen Thoren M."/>
            <person name="Johannesson H."/>
        </authorList>
    </citation>
    <scope>NUCLEOTIDE SEQUENCE</scope>
    <source>
        <strain evidence="4">CBS 315.58</strain>
    </source>
</reference>
<feature type="region of interest" description="Disordered" evidence="1">
    <location>
        <begin position="26"/>
        <end position="46"/>
    </location>
</feature>
<evidence type="ECO:0000313" key="5">
    <source>
        <dbReference type="Proteomes" id="UP001303160"/>
    </source>
</evidence>
<keyword evidence="5" id="KW-1185">Reference proteome</keyword>
<dbReference type="Gene3D" id="3.20.20.190">
    <property type="entry name" value="Phosphatidylinositol (PI) phosphodiesterase"/>
    <property type="match status" value="1"/>
</dbReference>
<name>A0AAN7AZ79_9PEZI</name>
<accession>A0AAN7AZ79</accession>
<dbReference type="PANTHER" id="PTHR13593">
    <property type="match status" value="1"/>
</dbReference>
<dbReference type="AlphaFoldDB" id="A0AAN7AZ79"/>
<feature type="chain" id="PRO_5042830751" evidence="2">
    <location>
        <begin position="24"/>
        <end position="447"/>
    </location>
</feature>
<dbReference type="GO" id="GO:0006629">
    <property type="term" value="P:lipid metabolic process"/>
    <property type="evidence" value="ECO:0007669"/>
    <property type="project" value="InterPro"/>
</dbReference>
<dbReference type="PROSITE" id="PS50007">
    <property type="entry name" value="PIPLC_X_DOMAIN"/>
    <property type="match status" value="1"/>
</dbReference>